<name>A0A520LRM6_9GAMM</name>
<feature type="chain" id="PRO_5022109040" description="Outer membrane lipoprotein carrier protein LolA" evidence="1">
    <location>
        <begin position="21"/>
        <end position="170"/>
    </location>
</feature>
<evidence type="ECO:0000256" key="1">
    <source>
        <dbReference type="SAM" id="SignalP"/>
    </source>
</evidence>
<evidence type="ECO:0000313" key="3">
    <source>
        <dbReference type="Proteomes" id="UP000319023"/>
    </source>
</evidence>
<comment type="caution">
    <text evidence="2">The sequence shown here is derived from an EMBL/GenBank/DDBJ whole genome shotgun (WGS) entry which is preliminary data.</text>
</comment>
<protein>
    <recommendedName>
        <fullName evidence="4">Outer membrane lipoprotein carrier protein LolA</fullName>
    </recommendedName>
</protein>
<feature type="signal peptide" evidence="1">
    <location>
        <begin position="1"/>
        <end position="20"/>
    </location>
</feature>
<reference evidence="2 3" key="1">
    <citation type="submission" date="2019-02" db="EMBL/GenBank/DDBJ databases">
        <title>Prokaryotic population dynamics and viral predation in marine succession experiment using metagenomics: the confinement effect.</title>
        <authorList>
            <person name="Haro-Moreno J.M."/>
            <person name="Rodriguez-Valera F."/>
            <person name="Lopez-Perez M."/>
        </authorList>
    </citation>
    <scope>NUCLEOTIDE SEQUENCE [LARGE SCALE GENOMIC DNA]</scope>
    <source>
        <strain evidence="2">MED-G168</strain>
    </source>
</reference>
<dbReference type="AlphaFoldDB" id="A0A520LRM6"/>
<gene>
    <name evidence="2" type="ORF">EVB01_02245</name>
</gene>
<proteinExistence type="predicted"/>
<dbReference type="Proteomes" id="UP000319023">
    <property type="component" value="Unassembled WGS sequence"/>
</dbReference>
<evidence type="ECO:0008006" key="4">
    <source>
        <dbReference type="Google" id="ProtNLM"/>
    </source>
</evidence>
<sequence length="170" mass="19346">MMVRFLLILIAFHLSLASHALTISADILNSELKKNYSFVERSLNQSDLKIETSSGKILFDPLGVTVKVLAPFEENYRIEGDRIEIHDVFLDQKQIIDSDQLDNFFINILMNGIDNDSQDYSISHINDATIEIISTNSSNLIRFSFIDNKLNLIRYKDSIGVEHGIELTPL</sequence>
<accession>A0A520LRM6</accession>
<dbReference type="EMBL" id="SHBN01000036">
    <property type="protein sequence ID" value="RZO11657.1"/>
    <property type="molecule type" value="Genomic_DNA"/>
</dbReference>
<evidence type="ECO:0000313" key="2">
    <source>
        <dbReference type="EMBL" id="RZO11657.1"/>
    </source>
</evidence>
<keyword evidence="1" id="KW-0732">Signal</keyword>
<organism evidence="2 3">
    <name type="scientific">SAR86 cluster bacterium</name>
    <dbReference type="NCBI Taxonomy" id="2030880"/>
    <lineage>
        <taxon>Bacteria</taxon>
        <taxon>Pseudomonadati</taxon>
        <taxon>Pseudomonadota</taxon>
        <taxon>Gammaproteobacteria</taxon>
        <taxon>SAR86 cluster</taxon>
    </lineage>
</organism>